<dbReference type="EMBL" id="JACBYQ010000001">
    <property type="protein sequence ID" value="NYE94208.1"/>
    <property type="molecule type" value="Genomic_DNA"/>
</dbReference>
<evidence type="ECO:0000313" key="2">
    <source>
        <dbReference type="Proteomes" id="UP000521748"/>
    </source>
</evidence>
<dbReference type="InterPro" id="IPR011330">
    <property type="entry name" value="Glyco_hydro/deAcase_b/a-brl"/>
</dbReference>
<keyword evidence="2" id="KW-1185">Reference proteome</keyword>
<proteinExistence type="predicted"/>
<protein>
    <submittedName>
        <fullName evidence="1">UPF0271 protein</fullName>
    </submittedName>
</protein>
<dbReference type="GO" id="GO:0005975">
    <property type="term" value="P:carbohydrate metabolic process"/>
    <property type="evidence" value="ECO:0007669"/>
    <property type="project" value="InterPro"/>
</dbReference>
<dbReference type="PANTHER" id="PTHR30292:SF0">
    <property type="entry name" value="5-OXOPROLINASE SUBUNIT A"/>
    <property type="match status" value="1"/>
</dbReference>
<sequence length="253" mass="27436">MDRTTVTQLSSESTPRRTISINSDLGESFGLHSFGNDAALLETIDVANVACGFHSGDPETMAQTVELAYQKNVKIGAHPGLPDLVGFGRREMKLTASEVESLLLYQVGALNAFLRRTGAELNHLKPHGSLYGMLARNAELMTAAAKVCELFQVPFFGLAGTEHQKVCTELGIPFIAELYVDLNYGSEGQLLIKRRPEPTNPEAAAQRVRRALEEGVVLAEDGTELRLDFDSICVHSDANNSPAVALAVRDALR</sequence>
<comment type="caution">
    <text evidence="1">The sequence shown here is derived from an EMBL/GenBank/DDBJ whole genome shotgun (WGS) entry which is preliminary data.</text>
</comment>
<gene>
    <name evidence="1" type="ORF">FHU41_000429</name>
</gene>
<dbReference type="RefSeq" id="WP_179388001.1">
    <property type="nucleotide sequence ID" value="NZ_JACBYQ010000001.1"/>
</dbReference>
<evidence type="ECO:0000313" key="1">
    <source>
        <dbReference type="EMBL" id="NYE94208.1"/>
    </source>
</evidence>
<dbReference type="Pfam" id="PF03746">
    <property type="entry name" value="LamB_YcsF"/>
    <property type="match status" value="1"/>
</dbReference>
<name>A0A7Y9LRF3_9MICC</name>
<dbReference type="NCBIfam" id="NF003814">
    <property type="entry name" value="PRK05406.1-3"/>
    <property type="match status" value="1"/>
</dbReference>
<dbReference type="SUPFAM" id="SSF88713">
    <property type="entry name" value="Glycoside hydrolase/deacetylase"/>
    <property type="match status" value="1"/>
</dbReference>
<dbReference type="AlphaFoldDB" id="A0A7Y9LRF3"/>
<dbReference type="NCBIfam" id="NF003816">
    <property type="entry name" value="PRK05406.1-5"/>
    <property type="match status" value="1"/>
</dbReference>
<dbReference type="PANTHER" id="PTHR30292">
    <property type="entry name" value="UNCHARACTERIZED PROTEIN YBGL-RELATED"/>
    <property type="match status" value="1"/>
</dbReference>
<dbReference type="InterPro" id="IPR005501">
    <property type="entry name" value="LamB/YcsF/PxpA-like"/>
</dbReference>
<dbReference type="Gene3D" id="3.20.20.370">
    <property type="entry name" value="Glycoside hydrolase/deacetylase"/>
    <property type="match status" value="1"/>
</dbReference>
<accession>A0A7Y9LRF3</accession>
<dbReference type="Proteomes" id="UP000521748">
    <property type="component" value="Unassembled WGS sequence"/>
</dbReference>
<organism evidence="1 2">
    <name type="scientific">Psychromicrobium silvestre</name>
    <dbReference type="NCBI Taxonomy" id="1645614"/>
    <lineage>
        <taxon>Bacteria</taxon>
        <taxon>Bacillati</taxon>
        <taxon>Actinomycetota</taxon>
        <taxon>Actinomycetes</taxon>
        <taxon>Micrococcales</taxon>
        <taxon>Micrococcaceae</taxon>
        <taxon>Psychromicrobium</taxon>
    </lineage>
</organism>
<reference evidence="1 2" key="1">
    <citation type="submission" date="2020-07" db="EMBL/GenBank/DDBJ databases">
        <title>Sequencing the genomes of 1000 actinobacteria strains.</title>
        <authorList>
            <person name="Klenk H.-P."/>
        </authorList>
    </citation>
    <scope>NUCLEOTIDE SEQUENCE [LARGE SCALE GENOMIC DNA]</scope>
    <source>
        <strain evidence="1 2">DSM 102047</strain>
    </source>
</reference>